<dbReference type="PANTHER" id="PTHR43445">
    <property type="entry name" value="UDP-N-ACETYLMURAMATE--L-ALANINE LIGASE-RELATED"/>
    <property type="match status" value="1"/>
</dbReference>
<dbReference type="InterPro" id="IPR036615">
    <property type="entry name" value="Mur_ligase_C_dom_sf"/>
</dbReference>
<name>A0A517ZBB8_9PLAN</name>
<dbReference type="GO" id="GO:0008360">
    <property type="term" value="P:regulation of cell shape"/>
    <property type="evidence" value="ECO:0007669"/>
    <property type="project" value="UniProtKB-KW"/>
</dbReference>
<organism evidence="18 19">
    <name type="scientific">Maioricimonas rarisocia</name>
    <dbReference type="NCBI Taxonomy" id="2528026"/>
    <lineage>
        <taxon>Bacteria</taxon>
        <taxon>Pseudomonadati</taxon>
        <taxon>Planctomycetota</taxon>
        <taxon>Planctomycetia</taxon>
        <taxon>Planctomycetales</taxon>
        <taxon>Planctomycetaceae</taxon>
        <taxon>Maioricimonas</taxon>
    </lineage>
</organism>
<evidence type="ECO:0000259" key="16">
    <source>
        <dbReference type="Pfam" id="PF02875"/>
    </source>
</evidence>
<dbReference type="SUPFAM" id="SSF51984">
    <property type="entry name" value="MurCD N-terminal domain"/>
    <property type="match status" value="1"/>
</dbReference>
<comment type="pathway">
    <text evidence="2 14">Cell wall biogenesis; peptidoglycan biosynthesis.</text>
</comment>
<feature type="binding site" evidence="14">
    <location>
        <begin position="119"/>
        <end position="125"/>
    </location>
    <ligand>
        <name>ATP</name>
        <dbReference type="ChEBI" id="CHEBI:30616"/>
    </ligand>
</feature>
<dbReference type="Gene3D" id="3.40.50.720">
    <property type="entry name" value="NAD(P)-binding Rossmann-like Domain"/>
    <property type="match status" value="1"/>
</dbReference>
<proteinExistence type="inferred from homology"/>
<dbReference type="InterPro" id="IPR004101">
    <property type="entry name" value="Mur_ligase_C"/>
</dbReference>
<evidence type="ECO:0000256" key="8">
    <source>
        <dbReference type="ARBA" id="ARBA00022840"/>
    </source>
</evidence>
<dbReference type="SUPFAM" id="SSF53623">
    <property type="entry name" value="MurD-like peptide ligases, catalytic domain"/>
    <property type="match status" value="1"/>
</dbReference>
<dbReference type="InterPro" id="IPR050061">
    <property type="entry name" value="MurCDEF_pg_biosynth"/>
</dbReference>
<feature type="domain" description="Mur ligase central" evidence="17">
    <location>
        <begin position="117"/>
        <end position="295"/>
    </location>
</feature>
<keyword evidence="12 14" id="KW-0961">Cell wall biogenesis/degradation</keyword>
<dbReference type="GO" id="GO:0071555">
    <property type="term" value="P:cell wall organization"/>
    <property type="evidence" value="ECO:0007669"/>
    <property type="project" value="UniProtKB-KW"/>
</dbReference>
<comment type="subcellular location">
    <subcellularLocation>
        <location evidence="1 14">Cytoplasm</location>
    </subcellularLocation>
</comment>
<evidence type="ECO:0000259" key="15">
    <source>
        <dbReference type="Pfam" id="PF01225"/>
    </source>
</evidence>
<evidence type="ECO:0000256" key="12">
    <source>
        <dbReference type="ARBA" id="ARBA00023316"/>
    </source>
</evidence>
<feature type="domain" description="Mur ligase C-terminal" evidence="16">
    <location>
        <begin position="318"/>
        <end position="450"/>
    </location>
</feature>
<keyword evidence="7 14" id="KW-0547">Nucleotide-binding</keyword>
<dbReference type="SUPFAM" id="SSF53244">
    <property type="entry name" value="MurD-like peptide ligases, peptide-binding domain"/>
    <property type="match status" value="1"/>
</dbReference>
<evidence type="ECO:0000256" key="2">
    <source>
        <dbReference type="ARBA" id="ARBA00004752"/>
    </source>
</evidence>
<evidence type="ECO:0000256" key="6">
    <source>
        <dbReference type="ARBA" id="ARBA00022618"/>
    </source>
</evidence>
<evidence type="ECO:0000256" key="10">
    <source>
        <dbReference type="ARBA" id="ARBA00022984"/>
    </source>
</evidence>
<dbReference type="Gene3D" id="3.40.1190.10">
    <property type="entry name" value="Mur-like, catalytic domain"/>
    <property type="match status" value="1"/>
</dbReference>
<keyword evidence="6 14" id="KW-0132">Cell division</keyword>
<dbReference type="GO" id="GO:0005524">
    <property type="term" value="F:ATP binding"/>
    <property type="evidence" value="ECO:0007669"/>
    <property type="project" value="UniProtKB-UniRule"/>
</dbReference>
<evidence type="ECO:0000256" key="14">
    <source>
        <dbReference type="HAMAP-Rule" id="MF_00046"/>
    </source>
</evidence>
<dbReference type="GO" id="GO:0008763">
    <property type="term" value="F:UDP-N-acetylmuramate-L-alanine ligase activity"/>
    <property type="evidence" value="ECO:0007669"/>
    <property type="project" value="UniProtKB-UniRule"/>
</dbReference>
<comment type="similarity">
    <text evidence="14">Belongs to the MurCDEF family.</text>
</comment>
<dbReference type="Pfam" id="PF01225">
    <property type="entry name" value="Mur_ligase"/>
    <property type="match status" value="1"/>
</dbReference>
<dbReference type="PANTHER" id="PTHR43445:SF3">
    <property type="entry name" value="UDP-N-ACETYLMURAMATE--L-ALANINE LIGASE"/>
    <property type="match status" value="1"/>
</dbReference>
<evidence type="ECO:0000256" key="1">
    <source>
        <dbReference type="ARBA" id="ARBA00004496"/>
    </source>
</evidence>
<evidence type="ECO:0000256" key="9">
    <source>
        <dbReference type="ARBA" id="ARBA00022960"/>
    </source>
</evidence>
<evidence type="ECO:0000256" key="3">
    <source>
        <dbReference type="ARBA" id="ARBA00012211"/>
    </source>
</evidence>
<dbReference type="InterPro" id="IPR013221">
    <property type="entry name" value="Mur_ligase_cen"/>
</dbReference>
<evidence type="ECO:0000313" key="18">
    <source>
        <dbReference type="EMBL" id="QDU39729.1"/>
    </source>
</evidence>
<dbReference type="AlphaFoldDB" id="A0A517ZBB8"/>
<evidence type="ECO:0000256" key="5">
    <source>
        <dbReference type="ARBA" id="ARBA00022598"/>
    </source>
</evidence>
<dbReference type="GO" id="GO:0051301">
    <property type="term" value="P:cell division"/>
    <property type="evidence" value="ECO:0007669"/>
    <property type="project" value="UniProtKB-KW"/>
</dbReference>
<dbReference type="InterPro" id="IPR005758">
    <property type="entry name" value="UDP-N-AcMur_Ala_ligase_MurC"/>
</dbReference>
<comment type="function">
    <text evidence="14">Cell wall formation.</text>
</comment>
<dbReference type="EMBL" id="CP036275">
    <property type="protein sequence ID" value="QDU39729.1"/>
    <property type="molecule type" value="Genomic_DNA"/>
</dbReference>
<dbReference type="KEGG" id="mri:Mal4_40760"/>
<dbReference type="UniPathway" id="UPA00219"/>
<dbReference type="Pfam" id="PF08245">
    <property type="entry name" value="Mur_ligase_M"/>
    <property type="match status" value="1"/>
</dbReference>
<sequence length="464" mass="49894">MLDPISLSPPGHAHFVGIGGAGMRALAEYLSDYGWRLSGSDLDVNTPGARALAARGVAVSTGHRREHVAEGTNLVIHSAAVPADNPERIEARERGLPDLSYVDVLGILCRQRETIGIAGTHGKSTTTALCSWILESAGADPGYLCGAELAKVQRGGRAGSGRHLVVECCEFRRHFLEVPVRSAAILSVEPDHFDCYATLDETVDAFASFAGNLPADGLLLWNAECANTARAVAGATCRCVSFAIDGPADWRAARVRANGPGIEFDVVHHGTTVTHVRLPLPGRHNAMNALTAAALCLKHGIDPEAVAEGLASFPGLRRRFELMGHWRGAVLVDDYAHHPTEIRAALQAARDAFPGGRLRCVFQPHQRQRTEMLMEEFAVALASADQVFVVPVFSARESDDQANVTLSRELVSLTGVRGGRSEFGTSLDRIAATLETDVREGDVLITLGAGDIYRLHDRFDRRIL</sequence>
<evidence type="ECO:0000259" key="17">
    <source>
        <dbReference type="Pfam" id="PF08245"/>
    </source>
</evidence>
<evidence type="ECO:0000313" key="19">
    <source>
        <dbReference type="Proteomes" id="UP000320496"/>
    </source>
</evidence>
<dbReference type="Pfam" id="PF02875">
    <property type="entry name" value="Mur_ligase_C"/>
    <property type="match status" value="1"/>
</dbReference>
<dbReference type="EC" id="6.3.2.8" evidence="3 14"/>
<dbReference type="GO" id="GO:0009252">
    <property type="term" value="P:peptidoglycan biosynthetic process"/>
    <property type="evidence" value="ECO:0007669"/>
    <property type="project" value="UniProtKB-UniRule"/>
</dbReference>
<evidence type="ECO:0000256" key="11">
    <source>
        <dbReference type="ARBA" id="ARBA00023306"/>
    </source>
</evidence>
<evidence type="ECO:0000256" key="4">
    <source>
        <dbReference type="ARBA" id="ARBA00022490"/>
    </source>
</evidence>
<keyword evidence="8 14" id="KW-0067">ATP-binding</keyword>
<reference evidence="18 19" key="1">
    <citation type="submission" date="2019-02" db="EMBL/GenBank/DDBJ databases">
        <title>Deep-cultivation of Planctomycetes and their phenomic and genomic characterization uncovers novel biology.</title>
        <authorList>
            <person name="Wiegand S."/>
            <person name="Jogler M."/>
            <person name="Boedeker C."/>
            <person name="Pinto D."/>
            <person name="Vollmers J."/>
            <person name="Rivas-Marin E."/>
            <person name="Kohn T."/>
            <person name="Peeters S.H."/>
            <person name="Heuer A."/>
            <person name="Rast P."/>
            <person name="Oberbeckmann S."/>
            <person name="Bunk B."/>
            <person name="Jeske O."/>
            <person name="Meyerdierks A."/>
            <person name="Storesund J.E."/>
            <person name="Kallscheuer N."/>
            <person name="Luecker S."/>
            <person name="Lage O.M."/>
            <person name="Pohl T."/>
            <person name="Merkel B.J."/>
            <person name="Hornburger P."/>
            <person name="Mueller R.-W."/>
            <person name="Bruemmer F."/>
            <person name="Labrenz M."/>
            <person name="Spormann A.M."/>
            <person name="Op den Camp H."/>
            <person name="Overmann J."/>
            <person name="Amann R."/>
            <person name="Jetten M.S.M."/>
            <person name="Mascher T."/>
            <person name="Medema M.H."/>
            <person name="Devos D.P."/>
            <person name="Kaster A.-K."/>
            <person name="Ovreas L."/>
            <person name="Rohde M."/>
            <person name="Galperin M.Y."/>
            <person name="Jogler C."/>
        </authorList>
    </citation>
    <scope>NUCLEOTIDE SEQUENCE [LARGE SCALE GENOMIC DNA]</scope>
    <source>
        <strain evidence="18 19">Mal4</strain>
    </source>
</reference>
<dbReference type="InterPro" id="IPR036565">
    <property type="entry name" value="Mur-like_cat_sf"/>
</dbReference>
<dbReference type="HAMAP" id="MF_00046">
    <property type="entry name" value="MurC"/>
    <property type="match status" value="1"/>
</dbReference>
<comment type="catalytic activity">
    <reaction evidence="13 14">
        <text>UDP-N-acetyl-alpha-D-muramate + L-alanine + ATP = UDP-N-acetyl-alpha-D-muramoyl-L-alanine + ADP + phosphate + H(+)</text>
        <dbReference type="Rhea" id="RHEA:23372"/>
        <dbReference type="ChEBI" id="CHEBI:15378"/>
        <dbReference type="ChEBI" id="CHEBI:30616"/>
        <dbReference type="ChEBI" id="CHEBI:43474"/>
        <dbReference type="ChEBI" id="CHEBI:57972"/>
        <dbReference type="ChEBI" id="CHEBI:70757"/>
        <dbReference type="ChEBI" id="CHEBI:83898"/>
        <dbReference type="ChEBI" id="CHEBI:456216"/>
        <dbReference type="EC" id="6.3.2.8"/>
    </reaction>
</comment>
<keyword evidence="4 14" id="KW-0963">Cytoplasm</keyword>
<dbReference type="InterPro" id="IPR000713">
    <property type="entry name" value="Mur_ligase_N"/>
</dbReference>
<dbReference type="Proteomes" id="UP000320496">
    <property type="component" value="Chromosome"/>
</dbReference>
<dbReference type="GO" id="GO:0005737">
    <property type="term" value="C:cytoplasm"/>
    <property type="evidence" value="ECO:0007669"/>
    <property type="project" value="UniProtKB-SubCell"/>
</dbReference>
<keyword evidence="11 14" id="KW-0131">Cell cycle</keyword>
<protein>
    <recommendedName>
        <fullName evidence="3 14">UDP-N-acetylmuramate--L-alanine ligase</fullName>
        <ecNumber evidence="3 14">6.3.2.8</ecNumber>
    </recommendedName>
    <alternativeName>
        <fullName evidence="14">UDP-N-acetylmuramoyl-L-alanine synthetase</fullName>
    </alternativeName>
</protein>
<keyword evidence="19" id="KW-1185">Reference proteome</keyword>
<dbReference type="Gene3D" id="3.90.190.20">
    <property type="entry name" value="Mur ligase, C-terminal domain"/>
    <property type="match status" value="1"/>
</dbReference>
<evidence type="ECO:0000256" key="7">
    <source>
        <dbReference type="ARBA" id="ARBA00022741"/>
    </source>
</evidence>
<evidence type="ECO:0000256" key="13">
    <source>
        <dbReference type="ARBA" id="ARBA00047833"/>
    </source>
</evidence>
<dbReference type="NCBIfam" id="TIGR01082">
    <property type="entry name" value="murC"/>
    <property type="match status" value="1"/>
</dbReference>
<gene>
    <name evidence="14 18" type="primary">murC</name>
    <name evidence="18" type="ORF">Mal4_40760</name>
</gene>
<keyword evidence="9 14" id="KW-0133">Cell shape</keyword>
<keyword evidence="10 14" id="KW-0573">Peptidoglycan synthesis</keyword>
<dbReference type="RefSeq" id="WP_197443632.1">
    <property type="nucleotide sequence ID" value="NZ_CP036275.1"/>
</dbReference>
<accession>A0A517ZBB8</accession>
<feature type="domain" description="Mur ligase N-terminal catalytic" evidence="15">
    <location>
        <begin position="12"/>
        <end position="112"/>
    </location>
</feature>
<keyword evidence="5 14" id="KW-0436">Ligase</keyword>